<accession>A0A0M4EAQ3</accession>
<dbReference type="SMR" id="A0A0M4EAQ3"/>
<dbReference type="SUPFAM" id="SSF56801">
    <property type="entry name" value="Acetyl-CoA synthetase-like"/>
    <property type="match status" value="1"/>
</dbReference>
<dbReference type="STRING" id="30019.A0A0M4EAQ3"/>
<dbReference type="GO" id="GO:0005777">
    <property type="term" value="C:peroxisome"/>
    <property type="evidence" value="ECO:0007669"/>
    <property type="project" value="UniProtKB-SubCell"/>
</dbReference>
<dbReference type="EMBL" id="CP012523">
    <property type="protein sequence ID" value="ALC38347.1"/>
    <property type="molecule type" value="Genomic_DNA"/>
</dbReference>
<dbReference type="AlphaFoldDB" id="A0A0M4EAQ3"/>
<dbReference type="Pfam" id="PF00501">
    <property type="entry name" value="AMP-binding"/>
    <property type="match status" value="1"/>
</dbReference>
<dbReference type="Gene3D" id="3.40.50.980">
    <property type="match status" value="2"/>
</dbReference>
<sequence>MLDNSIRCATYLRDAGFKEETDIVGILASNSTHLAALAYGCMFNGTPFNQLCSGIDRLDILRLFRITKPRILFCDANYYEFAQLVADELDSEIITLYGQVAGVKSILDLLELPLEEHYQPASFERGSERLLAICSTSGSTGFPKASTWINSRRMYDGQSFCGTDEVQFDFKTCEATVGLLCLINAGIYGTLRIICMDLFDPHTFLAVCEEHRVTFSLLFTPAITALAKFPSINANALSSLRHLKIMGAVALASPLEQLQNYLPEKCIIENHYGMTETCCHATNRNVKSNPTSVGQLSHNVRMRDYNTNA</sequence>
<evidence type="ECO:0000313" key="5">
    <source>
        <dbReference type="Proteomes" id="UP000494163"/>
    </source>
</evidence>
<keyword evidence="2" id="KW-0576">Peroxisome</keyword>
<comment type="subcellular location">
    <subcellularLocation>
        <location evidence="1">Peroxisome</location>
    </subcellularLocation>
</comment>
<dbReference type="GO" id="GO:0004467">
    <property type="term" value="F:long-chain fatty acid-CoA ligase activity"/>
    <property type="evidence" value="ECO:0007669"/>
    <property type="project" value="TreeGrafter"/>
</dbReference>
<protein>
    <submittedName>
        <fullName evidence="4">Maker415</fullName>
    </submittedName>
</protein>
<name>A0A0M4EAQ3_DROBS</name>
<evidence type="ECO:0000256" key="2">
    <source>
        <dbReference type="ARBA" id="ARBA00023140"/>
    </source>
</evidence>
<organism evidence="4 5">
    <name type="scientific">Drosophila busckii</name>
    <name type="common">Fruit fly</name>
    <dbReference type="NCBI Taxonomy" id="30019"/>
    <lineage>
        <taxon>Eukaryota</taxon>
        <taxon>Metazoa</taxon>
        <taxon>Ecdysozoa</taxon>
        <taxon>Arthropoda</taxon>
        <taxon>Hexapoda</taxon>
        <taxon>Insecta</taxon>
        <taxon>Pterygota</taxon>
        <taxon>Neoptera</taxon>
        <taxon>Endopterygota</taxon>
        <taxon>Diptera</taxon>
        <taxon>Brachycera</taxon>
        <taxon>Muscomorpha</taxon>
        <taxon>Ephydroidea</taxon>
        <taxon>Drosophilidae</taxon>
        <taxon>Drosophila</taxon>
    </lineage>
</organism>
<dbReference type="OrthoDB" id="10253869at2759"/>
<dbReference type="Proteomes" id="UP000494163">
    <property type="component" value="Chromosome 2L"/>
</dbReference>
<evidence type="ECO:0000256" key="1">
    <source>
        <dbReference type="ARBA" id="ARBA00004275"/>
    </source>
</evidence>
<gene>
    <name evidence="4" type="ORF">Dbus_chr2Lg432</name>
</gene>
<dbReference type="InterPro" id="IPR000873">
    <property type="entry name" value="AMP-dep_synth/lig_dom"/>
</dbReference>
<evidence type="ECO:0000259" key="3">
    <source>
        <dbReference type="Pfam" id="PF00501"/>
    </source>
</evidence>
<keyword evidence="5" id="KW-1185">Reference proteome</keyword>
<dbReference type="PANTHER" id="PTHR24096">
    <property type="entry name" value="LONG-CHAIN-FATTY-ACID--COA LIGASE"/>
    <property type="match status" value="1"/>
</dbReference>
<dbReference type="PANTHER" id="PTHR24096:SF353">
    <property type="entry name" value="GH16244P-RELATED"/>
    <property type="match status" value="1"/>
</dbReference>
<reference evidence="4 5" key="1">
    <citation type="submission" date="2015-08" db="EMBL/GenBank/DDBJ databases">
        <title>Ancestral chromatin configuration constrains chromatin evolution on differentiating sex chromosomes in Drosophila.</title>
        <authorList>
            <person name="Zhou Q."/>
            <person name="Bachtrog D."/>
        </authorList>
    </citation>
    <scope>NUCLEOTIDE SEQUENCE [LARGE SCALE GENOMIC DNA]</scope>
    <source>
        <tissue evidence="4">Whole larvae</tissue>
    </source>
</reference>
<dbReference type="GO" id="GO:0046949">
    <property type="term" value="P:fatty-acyl-CoA biosynthetic process"/>
    <property type="evidence" value="ECO:0007669"/>
    <property type="project" value="TreeGrafter"/>
</dbReference>
<feature type="domain" description="AMP-dependent synthetase/ligase" evidence="3">
    <location>
        <begin position="5"/>
        <end position="303"/>
    </location>
</feature>
<evidence type="ECO:0000313" key="4">
    <source>
        <dbReference type="EMBL" id="ALC38347.1"/>
    </source>
</evidence>
<proteinExistence type="predicted"/>